<dbReference type="InterPro" id="IPR001896">
    <property type="entry name" value="Plant_vir_prot"/>
</dbReference>
<reference evidence="2" key="1">
    <citation type="submission" date="2010-08" db="EMBL/GenBank/DDBJ databases">
        <title>Genome sequencing and computational analysis of an isolate of Indian citrus ringspot virus infecting sweet orange in India.</title>
        <authorList>
            <person name="Prabha K"/>
            <person name="Baranwal V.K."/>
        </authorList>
    </citation>
    <scope>NUCLEOTIDE SEQUENCE</scope>
    <source>
        <strain evidence="2">Pune</strain>
    </source>
</reference>
<dbReference type="EMBL" id="HQ324250">
    <property type="protein sequence ID" value="AEK87112.1"/>
    <property type="molecule type" value="Genomic_RNA"/>
</dbReference>
<organism evidence="2">
    <name type="scientific">Indian citrus ringspot virus</name>
    <dbReference type="NCBI Taxonomy" id="104664"/>
    <lineage>
        <taxon>Viruses</taxon>
        <taxon>Riboviria</taxon>
        <taxon>Orthornavirae</taxon>
        <taxon>Kitrinoviricota</taxon>
        <taxon>Alsuviricetes</taxon>
        <taxon>Tymovirales</taxon>
        <taxon>Alphaflexiviridae</taxon>
        <taxon>Potexvirus</taxon>
        <taxon>Mandarivirus</taxon>
        <taxon>Potexvirus citrindicum</taxon>
    </lineage>
</organism>
<dbReference type="Pfam" id="PF01307">
    <property type="entry name" value="Plant_vir_prot"/>
    <property type="match status" value="1"/>
</dbReference>
<protein>
    <submittedName>
        <fullName evidence="2">12 kDa triple gene block protein</fullName>
    </submittedName>
</protein>
<evidence type="ECO:0000256" key="1">
    <source>
        <dbReference type="SAM" id="Phobius"/>
    </source>
</evidence>
<keyword evidence="1" id="KW-0472">Membrane</keyword>
<name>J7EPZ7_9VIRU</name>
<accession>J7EPZ7</accession>
<keyword evidence="1" id="KW-1133">Transmembrane helix</keyword>
<proteinExistence type="predicted"/>
<keyword evidence="1" id="KW-0812">Transmembrane</keyword>
<sequence>MPLQPPPDHTWAVRIIALGLAVTALIFTSTRDTSRHVGDPSHSLPFGGNYRDGSKVVHYNSPRSSKPPNHTPYLLFAPIGIILLIHALHRLGNSAHICRCTHCIPHSQT</sequence>
<evidence type="ECO:0000313" key="2">
    <source>
        <dbReference type="EMBL" id="AEK87112.1"/>
    </source>
</evidence>
<feature type="transmembrane region" description="Helical" evidence="1">
    <location>
        <begin position="12"/>
        <end position="30"/>
    </location>
</feature>